<organism evidence="5 6">
    <name type="scientific">Psychrilyobacter piezotolerans</name>
    <dbReference type="NCBI Taxonomy" id="2293438"/>
    <lineage>
        <taxon>Bacteria</taxon>
        <taxon>Fusobacteriati</taxon>
        <taxon>Fusobacteriota</taxon>
        <taxon>Fusobacteriia</taxon>
        <taxon>Fusobacteriales</taxon>
        <taxon>Fusobacteriaceae</taxon>
        <taxon>Psychrilyobacter</taxon>
    </lineage>
</organism>
<sequence>MENITIEMISKSHAEELLKFERENRDFFEVNLPPRADEYYCLENLQKILDEIIMEQEDGLCYMYLIRNESNEIIGRVNLFSVIRGILQKAEIGYRIGEEYNGCGYATKAVKLVIDKAFNEHNLHRIEAGTSPANIGSQIVLIKNGFEFIGRTRQVININEKWEDGIIFEKINDIKN</sequence>
<name>A0ABX9KEE0_9FUSO</name>
<dbReference type="RefSeq" id="WP_114643221.1">
    <property type="nucleotide sequence ID" value="NZ_JAACIO010000024.1"/>
</dbReference>
<evidence type="ECO:0000313" key="5">
    <source>
        <dbReference type="EMBL" id="REI39999.1"/>
    </source>
</evidence>
<evidence type="ECO:0000259" key="4">
    <source>
        <dbReference type="PROSITE" id="PS51186"/>
    </source>
</evidence>
<dbReference type="EMBL" id="QUAJ01000026">
    <property type="protein sequence ID" value="REI39999.1"/>
    <property type="molecule type" value="Genomic_DNA"/>
</dbReference>
<evidence type="ECO:0000313" key="6">
    <source>
        <dbReference type="Proteomes" id="UP000263486"/>
    </source>
</evidence>
<reference evidence="5 6" key="1">
    <citation type="submission" date="2018-08" db="EMBL/GenBank/DDBJ databases">
        <title>Draft genome sequence of Psychrilyobacter sp. strain SD5 isolated from Black Sea water.</title>
        <authorList>
            <person name="Yadav S."/>
            <person name="Villanueva L."/>
            <person name="Damste J.S.S."/>
        </authorList>
    </citation>
    <scope>NUCLEOTIDE SEQUENCE [LARGE SCALE GENOMIC DNA]</scope>
    <source>
        <strain evidence="5 6">SD5</strain>
    </source>
</reference>
<feature type="domain" description="N-acetyltransferase" evidence="4">
    <location>
        <begin position="4"/>
        <end position="173"/>
    </location>
</feature>
<keyword evidence="1" id="KW-0808">Transferase</keyword>
<keyword evidence="2" id="KW-0012">Acyltransferase</keyword>
<dbReference type="PANTHER" id="PTHR43792">
    <property type="entry name" value="GNAT FAMILY, PUTATIVE (AFU_ORTHOLOGUE AFUA_3G00765)-RELATED-RELATED"/>
    <property type="match status" value="1"/>
</dbReference>
<dbReference type="Gene3D" id="3.40.630.30">
    <property type="match status" value="1"/>
</dbReference>
<dbReference type="Pfam" id="PF13302">
    <property type="entry name" value="Acetyltransf_3"/>
    <property type="match status" value="1"/>
</dbReference>
<accession>A0ABX9KEE0</accession>
<dbReference type="InterPro" id="IPR000182">
    <property type="entry name" value="GNAT_dom"/>
</dbReference>
<evidence type="ECO:0000256" key="3">
    <source>
        <dbReference type="ARBA" id="ARBA00038502"/>
    </source>
</evidence>
<keyword evidence="6" id="KW-1185">Reference proteome</keyword>
<dbReference type="InterPro" id="IPR016181">
    <property type="entry name" value="Acyl_CoA_acyltransferase"/>
</dbReference>
<dbReference type="PROSITE" id="PS51186">
    <property type="entry name" value="GNAT"/>
    <property type="match status" value="1"/>
</dbReference>
<gene>
    <name evidence="5" type="ORF">DYH56_12540</name>
</gene>
<evidence type="ECO:0000256" key="2">
    <source>
        <dbReference type="ARBA" id="ARBA00023315"/>
    </source>
</evidence>
<protein>
    <submittedName>
        <fullName evidence="5">GNAT family N-acetyltransferase</fullName>
    </submittedName>
</protein>
<proteinExistence type="inferred from homology"/>
<dbReference type="Proteomes" id="UP000263486">
    <property type="component" value="Unassembled WGS sequence"/>
</dbReference>
<evidence type="ECO:0000256" key="1">
    <source>
        <dbReference type="ARBA" id="ARBA00022679"/>
    </source>
</evidence>
<comment type="similarity">
    <text evidence="3">Belongs to the acetyltransferase family. RimJ subfamily.</text>
</comment>
<dbReference type="SUPFAM" id="SSF55729">
    <property type="entry name" value="Acyl-CoA N-acyltransferases (Nat)"/>
    <property type="match status" value="1"/>
</dbReference>
<comment type="caution">
    <text evidence="5">The sequence shown here is derived from an EMBL/GenBank/DDBJ whole genome shotgun (WGS) entry which is preliminary data.</text>
</comment>
<dbReference type="InterPro" id="IPR051531">
    <property type="entry name" value="N-acetyltransferase"/>
</dbReference>
<dbReference type="PANTHER" id="PTHR43792:SF8">
    <property type="entry name" value="[RIBOSOMAL PROTEIN US5]-ALANINE N-ACETYLTRANSFERASE"/>
    <property type="match status" value="1"/>
</dbReference>